<dbReference type="InterPro" id="IPR050189">
    <property type="entry name" value="MFS_Efflux_Transporters"/>
</dbReference>
<feature type="transmembrane region" description="Helical" evidence="6">
    <location>
        <begin position="79"/>
        <end position="97"/>
    </location>
</feature>
<dbReference type="PANTHER" id="PTHR43124">
    <property type="entry name" value="PURINE EFFLUX PUMP PBUE"/>
    <property type="match status" value="1"/>
</dbReference>
<keyword evidence="2" id="KW-1003">Cell membrane</keyword>
<evidence type="ECO:0000256" key="2">
    <source>
        <dbReference type="ARBA" id="ARBA00022475"/>
    </source>
</evidence>
<feature type="domain" description="Major facilitator superfamily (MFS) profile" evidence="7">
    <location>
        <begin position="13"/>
        <end position="392"/>
    </location>
</feature>
<dbReference type="SUPFAM" id="SSF103473">
    <property type="entry name" value="MFS general substrate transporter"/>
    <property type="match status" value="1"/>
</dbReference>
<protein>
    <submittedName>
        <fullName evidence="8">MFS transporter</fullName>
    </submittedName>
</protein>
<dbReference type="Proteomes" id="UP000659124">
    <property type="component" value="Unassembled WGS sequence"/>
</dbReference>
<proteinExistence type="predicted"/>
<feature type="transmembrane region" description="Helical" evidence="6">
    <location>
        <begin position="46"/>
        <end position="67"/>
    </location>
</feature>
<reference evidence="8 9" key="1">
    <citation type="submission" date="2020-09" db="EMBL/GenBank/DDBJ databases">
        <title>Genome sequences of type strains of Chitinophaga qingshengii and Chitinophaga varians.</title>
        <authorList>
            <person name="Kittiwongwattana C."/>
        </authorList>
    </citation>
    <scope>NUCLEOTIDE SEQUENCE [LARGE SCALE GENOMIC DNA]</scope>
    <source>
        <strain evidence="8 9">JCM 30026</strain>
    </source>
</reference>
<keyword evidence="3 6" id="KW-0812">Transmembrane</keyword>
<keyword evidence="5 6" id="KW-0472">Membrane</keyword>
<accession>A0ABR7TTX5</accession>
<feature type="transmembrane region" description="Helical" evidence="6">
    <location>
        <begin position="210"/>
        <end position="233"/>
    </location>
</feature>
<evidence type="ECO:0000256" key="5">
    <source>
        <dbReference type="ARBA" id="ARBA00023136"/>
    </source>
</evidence>
<dbReference type="RefSeq" id="WP_188090223.1">
    <property type="nucleotide sequence ID" value="NZ_JACVFC010000003.1"/>
</dbReference>
<evidence type="ECO:0000256" key="3">
    <source>
        <dbReference type="ARBA" id="ARBA00022692"/>
    </source>
</evidence>
<organism evidence="8 9">
    <name type="scientific">Chitinophaga qingshengii</name>
    <dbReference type="NCBI Taxonomy" id="1569794"/>
    <lineage>
        <taxon>Bacteria</taxon>
        <taxon>Pseudomonadati</taxon>
        <taxon>Bacteroidota</taxon>
        <taxon>Chitinophagia</taxon>
        <taxon>Chitinophagales</taxon>
        <taxon>Chitinophagaceae</taxon>
        <taxon>Chitinophaga</taxon>
    </lineage>
</organism>
<dbReference type="CDD" id="cd17324">
    <property type="entry name" value="MFS_NepI_like"/>
    <property type="match status" value="1"/>
</dbReference>
<name>A0ABR7TTX5_9BACT</name>
<keyword evidence="4 6" id="KW-1133">Transmembrane helix</keyword>
<sequence length="396" mass="41951">MTARAISNKIPPAIWALTFCVFGFGTAEFVSVGLLPSIAADLSVPVSYTGLLVTMYALGIALGGPLLTALTGGIGLKKLLIAALLLFISGNLIAFFSDNIYTLLISRVITGATNGLFLAQAVVVASNMVTEHKKATAISFVFSGLMIATVVGAPAGTYVGTHFGWHTTFMAIIIWALVGLIALGIKLPAQPKPIATLKLRDIPDVFKNTSVLIVLLSNIFAYTGTFILFTYISPVLKNITGFSENLINLVLLIFGVGVALGNFAGGRLSNRKPSKILVYFFLFHAIILFILSFVLGNKPLVFALVLVLGFLAYGNVPALQLLAVQLSEKHKPGSSGIASAVNVSAFNIGVILGSLIGGIIVNSFSLDMTPWVGGIFVLIALFMGILNYRRNKAIEQ</sequence>
<dbReference type="PROSITE" id="PS50850">
    <property type="entry name" value="MFS"/>
    <property type="match status" value="1"/>
</dbReference>
<evidence type="ECO:0000256" key="4">
    <source>
        <dbReference type="ARBA" id="ARBA00022989"/>
    </source>
</evidence>
<feature type="transmembrane region" description="Helical" evidence="6">
    <location>
        <begin position="336"/>
        <end position="362"/>
    </location>
</feature>
<dbReference type="Pfam" id="PF07690">
    <property type="entry name" value="MFS_1"/>
    <property type="match status" value="1"/>
</dbReference>
<dbReference type="Gene3D" id="1.20.1250.20">
    <property type="entry name" value="MFS general substrate transporter like domains"/>
    <property type="match status" value="1"/>
</dbReference>
<keyword evidence="9" id="KW-1185">Reference proteome</keyword>
<gene>
    <name evidence="8" type="ORF">ICL07_22115</name>
</gene>
<feature type="transmembrane region" description="Helical" evidence="6">
    <location>
        <begin position="276"/>
        <end position="295"/>
    </location>
</feature>
<comment type="caution">
    <text evidence="8">The sequence shown here is derived from an EMBL/GenBank/DDBJ whole genome shotgun (WGS) entry which is preliminary data.</text>
</comment>
<dbReference type="PANTHER" id="PTHR43124:SF8">
    <property type="entry name" value="INNER MEMBRANE TRANSPORT PROTEIN YDHP"/>
    <property type="match status" value="1"/>
</dbReference>
<dbReference type="InterPro" id="IPR036259">
    <property type="entry name" value="MFS_trans_sf"/>
</dbReference>
<feature type="transmembrane region" description="Helical" evidence="6">
    <location>
        <begin position="103"/>
        <end position="125"/>
    </location>
</feature>
<feature type="transmembrane region" description="Helical" evidence="6">
    <location>
        <begin position="137"/>
        <end position="159"/>
    </location>
</feature>
<evidence type="ECO:0000313" key="9">
    <source>
        <dbReference type="Proteomes" id="UP000659124"/>
    </source>
</evidence>
<feature type="transmembrane region" description="Helical" evidence="6">
    <location>
        <begin position="165"/>
        <end position="189"/>
    </location>
</feature>
<dbReference type="InterPro" id="IPR020846">
    <property type="entry name" value="MFS_dom"/>
</dbReference>
<feature type="transmembrane region" description="Helical" evidence="6">
    <location>
        <begin position="245"/>
        <end position="264"/>
    </location>
</feature>
<feature type="transmembrane region" description="Helical" evidence="6">
    <location>
        <begin position="301"/>
        <end position="324"/>
    </location>
</feature>
<evidence type="ECO:0000256" key="6">
    <source>
        <dbReference type="SAM" id="Phobius"/>
    </source>
</evidence>
<feature type="transmembrane region" description="Helical" evidence="6">
    <location>
        <begin position="368"/>
        <end position="388"/>
    </location>
</feature>
<comment type="subcellular location">
    <subcellularLocation>
        <location evidence="1">Cell membrane</location>
        <topology evidence="1">Multi-pass membrane protein</topology>
    </subcellularLocation>
</comment>
<feature type="transmembrane region" description="Helical" evidence="6">
    <location>
        <begin position="12"/>
        <end position="34"/>
    </location>
</feature>
<dbReference type="EMBL" id="JACVFC010000003">
    <property type="protein sequence ID" value="MBC9933100.1"/>
    <property type="molecule type" value="Genomic_DNA"/>
</dbReference>
<evidence type="ECO:0000256" key="1">
    <source>
        <dbReference type="ARBA" id="ARBA00004651"/>
    </source>
</evidence>
<evidence type="ECO:0000259" key="7">
    <source>
        <dbReference type="PROSITE" id="PS50850"/>
    </source>
</evidence>
<evidence type="ECO:0000313" key="8">
    <source>
        <dbReference type="EMBL" id="MBC9933100.1"/>
    </source>
</evidence>
<dbReference type="InterPro" id="IPR011701">
    <property type="entry name" value="MFS"/>
</dbReference>